<keyword evidence="9" id="KW-0539">Nucleus</keyword>
<evidence type="ECO:0000256" key="9">
    <source>
        <dbReference type="ARBA" id="ARBA00023242"/>
    </source>
</evidence>
<evidence type="ECO:0000313" key="13">
    <source>
        <dbReference type="EMBL" id="KAL3316726.1"/>
    </source>
</evidence>
<dbReference type="GO" id="GO:0008270">
    <property type="term" value="F:zinc ion binding"/>
    <property type="evidence" value="ECO:0007669"/>
    <property type="project" value="UniProtKB-KW"/>
</dbReference>
<dbReference type="PANTHER" id="PTHR16515:SF49">
    <property type="entry name" value="GASTRULA ZINC FINGER PROTEIN XLCGF49.1-LIKE-RELATED"/>
    <property type="match status" value="1"/>
</dbReference>
<dbReference type="SUPFAM" id="SSF57667">
    <property type="entry name" value="beta-beta-alpha zinc fingers"/>
    <property type="match status" value="2"/>
</dbReference>
<sequence>MNEYQPIHHYPYCNYPSDVYDRSFYEWYPPNIPYYPPNPQEMTYLTHGNSFHQYTVENHSFNYENCPQEYYYPIESYPYTPAVGQFNYVDPQHDASYMYGYPSSTIPTSYVPSSTQYNSTYVECIGPTNEAASEDYQSANRVTTELQPTYQQVDLLFRFFKGEFHAEPAASDKFIELWCSSSKPQEALVEASTTNPELQTPTAKPLKKPVFQCPKCSKSFSRYGHLENHKRIHIDYRPHFCKICARRFTQRSNLMRHMSVHKLWPFFRKSTSISHKSAKFKTISTAVRKYKKICPGKVRPGVSFECRFCGEFFDRISEVRSHLVVHNDKQLYFCLFPYCAASFRSLEAFLNHLDFAHPDNSTQTSFSCFRCDKRYHNLAELLEHHEQFPEHQSYYRSYKRKTVDNAEELQTPKEPAFLEALISEDSQQMPEVEQDQLTVPAQPKKSTPPTDDNLNLLLFTNEKPIKRCKVCLRAFGSHGRLRKHTLTAHPQSTALMLQHLKASVDEKSLLFKKDQNFEFRCTTCGKGYLKKACFEQHAKLCKITEMEIKEKLKQFRRVHGARTPYSQLKPVEKGTALENTSTTRSGRGVHKVDYSQFGAKRRRFRK</sequence>
<accession>A0ABD2QAZ5</accession>
<dbReference type="GO" id="GO:0005634">
    <property type="term" value="C:nucleus"/>
    <property type="evidence" value="ECO:0007669"/>
    <property type="project" value="UniProtKB-SubCell"/>
</dbReference>
<evidence type="ECO:0000256" key="1">
    <source>
        <dbReference type="ARBA" id="ARBA00004123"/>
    </source>
</evidence>
<proteinExistence type="predicted"/>
<gene>
    <name evidence="13" type="ORF">Ciccas_004617</name>
</gene>
<dbReference type="PROSITE" id="PS50157">
    <property type="entry name" value="ZINC_FINGER_C2H2_2"/>
    <property type="match status" value="3"/>
</dbReference>
<keyword evidence="8" id="KW-0804">Transcription</keyword>
<evidence type="ECO:0000256" key="7">
    <source>
        <dbReference type="ARBA" id="ARBA00023125"/>
    </source>
</evidence>
<dbReference type="FunFam" id="3.30.160.60:FF:000446">
    <property type="entry name" value="Zinc finger protein"/>
    <property type="match status" value="1"/>
</dbReference>
<dbReference type="Gene3D" id="3.30.160.60">
    <property type="entry name" value="Classic Zinc Finger"/>
    <property type="match status" value="3"/>
</dbReference>
<dbReference type="Proteomes" id="UP001626550">
    <property type="component" value="Unassembled WGS sequence"/>
</dbReference>
<dbReference type="EMBL" id="JBJKFK010000491">
    <property type="protein sequence ID" value="KAL3316726.1"/>
    <property type="molecule type" value="Genomic_DNA"/>
</dbReference>
<keyword evidence="5" id="KW-0862">Zinc</keyword>
<reference evidence="13 14" key="1">
    <citation type="submission" date="2024-11" db="EMBL/GenBank/DDBJ databases">
        <title>Adaptive evolution of stress response genes in parasites aligns with host niche diversity.</title>
        <authorList>
            <person name="Hahn C."/>
            <person name="Resl P."/>
        </authorList>
    </citation>
    <scope>NUCLEOTIDE SEQUENCE [LARGE SCALE GENOMIC DNA]</scope>
    <source>
        <strain evidence="13">EGGRZ-B1_66</strain>
        <tissue evidence="13">Body</tissue>
    </source>
</reference>
<evidence type="ECO:0000256" key="5">
    <source>
        <dbReference type="ARBA" id="ARBA00022833"/>
    </source>
</evidence>
<evidence type="ECO:0000259" key="12">
    <source>
        <dbReference type="PROSITE" id="PS50157"/>
    </source>
</evidence>
<keyword evidence="4 10" id="KW-0863">Zinc-finger</keyword>
<keyword evidence="7" id="KW-0238">DNA-binding</keyword>
<evidence type="ECO:0000256" key="4">
    <source>
        <dbReference type="ARBA" id="ARBA00022771"/>
    </source>
</evidence>
<protein>
    <recommendedName>
        <fullName evidence="12">C2H2-type domain-containing protein</fullName>
    </recommendedName>
</protein>
<dbReference type="InterPro" id="IPR050331">
    <property type="entry name" value="Zinc_finger"/>
</dbReference>
<comment type="caution">
    <text evidence="13">The sequence shown here is derived from an EMBL/GenBank/DDBJ whole genome shotgun (WGS) entry which is preliminary data.</text>
</comment>
<evidence type="ECO:0000313" key="14">
    <source>
        <dbReference type="Proteomes" id="UP001626550"/>
    </source>
</evidence>
<feature type="domain" description="C2H2-type" evidence="12">
    <location>
        <begin position="304"/>
        <end position="331"/>
    </location>
</feature>
<feature type="compositionally biased region" description="Polar residues" evidence="11">
    <location>
        <begin position="429"/>
        <end position="439"/>
    </location>
</feature>
<keyword evidence="2" id="KW-0479">Metal-binding</keyword>
<keyword evidence="14" id="KW-1185">Reference proteome</keyword>
<dbReference type="PROSITE" id="PS00028">
    <property type="entry name" value="ZINC_FINGER_C2H2_1"/>
    <property type="match status" value="5"/>
</dbReference>
<feature type="domain" description="C2H2-type" evidence="12">
    <location>
        <begin position="211"/>
        <end position="238"/>
    </location>
</feature>
<dbReference type="InterPro" id="IPR013087">
    <property type="entry name" value="Znf_C2H2_type"/>
</dbReference>
<feature type="region of interest" description="Disordered" evidence="11">
    <location>
        <begin position="429"/>
        <end position="454"/>
    </location>
</feature>
<comment type="subcellular location">
    <subcellularLocation>
        <location evidence="1">Nucleus</location>
    </subcellularLocation>
</comment>
<dbReference type="SMART" id="SM00355">
    <property type="entry name" value="ZnF_C2H2"/>
    <property type="match status" value="7"/>
</dbReference>
<organism evidence="13 14">
    <name type="scientific">Cichlidogyrus casuarinus</name>
    <dbReference type="NCBI Taxonomy" id="1844966"/>
    <lineage>
        <taxon>Eukaryota</taxon>
        <taxon>Metazoa</taxon>
        <taxon>Spiralia</taxon>
        <taxon>Lophotrochozoa</taxon>
        <taxon>Platyhelminthes</taxon>
        <taxon>Monogenea</taxon>
        <taxon>Monopisthocotylea</taxon>
        <taxon>Dactylogyridea</taxon>
        <taxon>Ancyrocephalidae</taxon>
        <taxon>Cichlidogyrus</taxon>
    </lineage>
</organism>
<evidence type="ECO:0000256" key="10">
    <source>
        <dbReference type="PROSITE-ProRule" id="PRU00042"/>
    </source>
</evidence>
<evidence type="ECO:0000256" key="6">
    <source>
        <dbReference type="ARBA" id="ARBA00023015"/>
    </source>
</evidence>
<evidence type="ECO:0000256" key="11">
    <source>
        <dbReference type="SAM" id="MobiDB-lite"/>
    </source>
</evidence>
<name>A0ABD2QAZ5_9PLAT</name>
<evidence type="ECO:0000256" key="3">
    <source>
        <dbReference type="ARBA" id="ARBA00022737"/>
    </source>
</evidence>
<dbReference type="Pfam" id="PF00096">
    <property type="entry name" value="zf-C2H2"/>
    <property type="match status" value="2"/>
</dbReference>
<dbReference type="PANTHER" id="PTHR16515">
    <property type="entry name" value="PR DOMAIN ZINC FINGER PROTEIN"/>
    <property type="match status" value="1"/>
</dbReference>
<evidence type="ECO:0000256" key="8">
    <source>
        <dbReference type="ARBA" id="ARBA00023163"/>
    </source>
</evidence>
<dbReference type="InterPro" id="IPR036236">
    <property type="entry name" value="Znf_C2H2_sf"/>
</dbReference>
<dbReference type="AlphaFoldDB" id="A0ABD2QAZ5"/>
<dbReference type="FunFam" id="3.30.160.60:FF:001228">
    <property type="entry name" value="Zinc finger protein 236"/>
    <property type="match status" value="1"/>
</dbReference>
<keyword evidence="6" id="KW-0805">Transcription regulation</keyword>
<evidence type="ECO:0000256" key="2">
    <source>
        <dbReference type="ARBA" id="ARBA00022723"/>
    </source>
</evidence>
<dbReference type="GO" id="GO:0003677">
    <property type="term" value="F:DNA binding"/>
    <property type="evidence" value="ECO:0007669"/>
    <property type="project" value="UniProtKB-KW"/>
</dbReference>
<feature type="domain" description="C2H2-type" evidence="12">
    <location>
        <begin position="239"/>
        <end position="261"/>
    </location>
</feature>
<keyword evidence="3" id="KW-0677">Repeat</keyword>